<dbReference type="EMBL" id="JBAWKY010000001">
    <property type="protein sequence ID" value="MEI4462091.1"/>
    <property type="molecule type" value="Genomic_DNA"/>
</dbReference>
<name>A0ABU8EGN2_9BACL</name>
<protein>
    <submittedName>
        <fullName evidence="6">Tyrosine-type recombinase/integrase</fullName>
    </submittedName>
</protein>
<feature type="domain" description="Core-binding (CB)" evidence="5">
    <location>
        <begin position="7"/>
        <end position="81"/>
    </location>
</feature>
<dbReference type="PANTHER" id="PTHR30349:SF89">
    <property type="entry name" value="INTEGRASE_RECOMBINASE"/>
    <property type="match status" value="1"/>
</dbReference>
<dbReference type="RefSeq" id="WP_336449131.1">
    <property type="nucleotide sequence ID" value="NZ_JBAWKY010000001.1"/>
</dbReference>
<dbReference type="Proteomes" id="UP001387110">
    <property type="component" value="Unassembled WGS sequence"/>
</dbReference>
<dbReference type="Pfam" id="PF00589">
    <property type="entry name" value="Phage_integrase"/>
    <property type="match status" value="1"/>
</dbReference>
<dbReference type="InterPro" id="IPR013762">
    <property type="entry name" value="Integrase-like_cat_sf"/>
</dbReference>
<evidence type="ECO:0000256" key="2">
    <source>
        <dbReference type="ARBA" id="ARBA00023172"/>
    </source>
</evidence>
<dbReference type="SUPFAM" id="SSF56349">
    <property type="entry name" value="DNA breaking-rejoining enzymes"/>
    <property type="match status" value="1"/>
</dbReference>
<evidence type="ECO:0000256" key="1">
    <source>
        <dbReference type="ARBA" id="ARBA00023125"/>
    </source>
</evidence>
<evidence type="ECO:0000259" key="5">
    <source>
        <dbReference type="PROSITE" id="PS51900"/>
    </source>
</evidence>
<keyword evidence="1 3" id="KW-0238">DNA-binding</keyword>
<dbReference type="InterPro" id="IPR010998">
    <property type="entry name" value="Integrase_recombinase_N"/>
</dbReference>
<dbReference type="InterPro" id="IPR002104">
    <property type="entry name" value="Integrase_catalytic"/>
</dbReference>
<dbReference type="Gene3D" id="1.10.443.10">
    <property type="entry name" value="Intergrase catalytic core"/>
    <property type="match status" value="1"/>
</dbReference>
<dbReference type="PROSITE" id="PS51900">
    <property type="entry name" value="CB"/>
    <property type="match status" value="1"/>
</dbReference>
<keyword evidence="7" id="KW-1185">Reference proteome</keyword>
<evidence type="ECO:0000313" key="7">
    <source>
        <dbReference type="Proteomes" id="UP001387110"/>
    </source>
</evidence>
<dbReference type="Gene3D" id="1.10.150.130">
    <property type="match status" value="1"/>
</dbReference>
<feature type="domain" description="Tyr recombinase" evidence="4">
    <location>
        <begin position="104"/>
        <end position="289"/>
    </location>
</feature>
<organism evidence="6 7">
    <name type="scientific">Exiguobacterium indicum</name>
    <dbReference type="NCBI Taxonomy" id="296995"/>
    <lineage>
        <taxon>Bacteria</taxon>
        <taxon>Bacillati</taxon>
        <taxon>Bacillota</taxon>
        <taxon>Bacilli</taxon>
        <taxon>Bacillales</taxon>
        <taxon>Bacillales Family XII. Incertae Sedis</taxon>
        <taxon>Exiguobacterium</taxon>
    </lineage>
</organism>
<dbReference type="PANTHER" id="PTHR30349">
    <property type="entry name" value="PHAGE INTEGRASE-RELATED"/>
    <property type="match status" value="1"/>
</dbReference>
<evidence type="ECO:0000256" key="3">
    <source>
        <dbReference type="PROSITE-ProRule" id="PRU01248"/>
    </source>
</evidence>
<keyword evidence="2" id="KW-0233">DNA recombination</keyword>
<reference evidence="6 7" key="1">
    <citation type="submission" date="2023-12" db="EMBL/GenBank/DDBJ databases">
        <authorList>
            <person name="Easwaran N."/>
            <person name="Lazarus H.P.S."/>
        </authorList>
    </citation>
    <scope>NUCLEOTIDE SEQUENCE [LARGE SCALE GENOMIC DNA]</scope>
    <source>
        <strain evidence="6 7">VIT-2023</strain>
    </source>
</reference>
<proteinExistence type="predicted"/>
<dbReference type="PROSITE" id="PS51898">
    <property type="entry name" value="TYR_RECOMBINASE"/>
    <property type="match status" value="1"/>
</dbReference>
<dbReference type="InterPro" id="IPR011010">
    <property type="entry name" value="DNA_brk_join_enz"/>
</dbReference>
<dbReference type="InterPro" id="IPR044068">
    <property type="entry name" value="CB"/>
</dbReference>
<sequence>MISGMANGERESFRRFLYEQGRQPSTIASYVAEVEKFSGRGTFSSREDILSYKQWLLDQGRKAATINKFLNAMTAYNDFLMAQGKLDRRWIYWSDRIKVAQGSHQVDVLTEEEFRRVQKVLPSLSYRNQSLIHLLLYAGLRASELVELRLWQIDWIGRSIEVHGKGDKVREVPLREDTLCRIRQYVEEDRKKHRQAVESPYVFLSQRGERLTRGGLSDVLRALDTNVGRHLYPHIFHHTFATRLTQKHVDITFIYFEKKDKVTYRRLEHEIEKLFLVICFNSTQCAVHKSIASKQKGNWIVIKQFAILIKLLEKEKNGNGILII</sequence>
<dbReference type="InterPro" id="IPR050090">
    <property type="entry name" value="Tyrosine_recombinase_XerCD"/>
</dbReference>
<gene>
    <name evidence="6" type="ORF">SZL87_06555</name>
</gene>
<evidence type="ECO:0000259" key="4">
    <source>
        <dbReference type="PROSITE" id="PS51898"/>
    </source>
</evidence>
<comment type="caution">
    <text evidence="6">The sequence shown here is derived from an EMBL/GenBank/DDBJ whole genome shotgun (WGS) entry which is preliminary data.</text>
</comment>
<accession>A0ABU8EGN2</accession>
<evidence type="ECO:0000313" key="6">
    <source>
        <dbReference type="EMBL" id="MEI4462091.1"/>
    </source>
</evidence>